<name>A0A8T1UC99_9STRA</name>
<sequence>MELVKLPAKLVNAWGVVEQQSTVVTTLVMMDTLLWMVSLGEVMETTAKAVAVTVTTQLVRKPLFLVIHAAVVESGSDSDDNERVERIGEVASSPGLFGNSVMYVNRWVAYSPSHEKWLMTKNLVPVFRQVGAAYEMGCIFQRIINREVVLDEVRWLGTMFQKHTHFVSIGVLQRGCEHYPALTRTVFKT</sequence>
<evidence type="ECO:0000313" key="2">
    <source>
        <dbReference type="Proteomes" id="UP000688947"/>
    </source>
</evidence>
<comment type="caution">
    <text evidence="1">The sequence shown here is derived from an EMBL/GenBank/DDBJ whole genome shotgun (WGS) entry which is preliminary data.</text>
</comment>
<accession>A0A8T1UC99</accession>
<dbReference type="EMBL" id="JAENGZ010000548">
    <property type="protein sequence ID" value="KAG6957366.1"/>
    <property type="molecule type" value="Genomic_DNA"/>
</dbReference>
<evidence type="ECO:0000313" key="1">
    <source>
        <dbReference type="EMBL" id="KAG6957366.1"/>
    </source>
</evidence>
<organism evidence="1 2">
    <name type="scientific">Phytophthora cactorum</name>
    <dbReference type="NCBI Taxonomy" id="29920"/>
    <lineage>
        <taxon>Eukaryota</taxon>
        <taxon>Sar</taxon>
        <taxon>Stramenopiles</taxon>
        <taxon>Oomycota</taxon>
        <taxon>Peronosporomycetes</taxon>
        <taxon>Peronosporales</taxon>
        <taxon>Peronosporaceae</taxon>
        <taxon>Phytophthora</taxon>
    </lineage>
</organism>
<dbReference type="AlphaFoldDB" id="A0A8T1UC99"/>
<reference evidence="1" key="1">
    <citation type="submission" date="2021-01" db="EMBL/GenBank/DDBJ databases">
        <title>Phytophthora aleatoria, a newly-described species from Pinus radiata is distinct from Phytophthora cactorum isolates based on comparative genomics.</title>
        <authorList>
            <person name="Mcdougal R."/>
            <person name="Panda P."/>
            <person name="Williams N."/>
            <person name="Studholme D.J."/>
        </authorList>
    </citation>
    <scope>NUCLEOTIDE SEQUENCE</scope>
    <source>
        <strain evidence="1">NZFS 3830</strain>
    </source>
</reference>
<gene>
    <name evidence="1" type="ORF">JG687_00010031</name>
</gene>
<dbReference type="Proteomes" id="UP000688947">
    <property type="component" value="Unassembled WGS sequence"/>
</dbReference>
<proteinExistence type="predicted"/>
<protein>
    <submittedName>
        <fullName evidence="1">Uncharacterized protein</fullName>
    </submittedName>
</protein>
<dbReference type="OrthoDB" id="146641at2759"/>